<protein>
    <recommendedName>
        <fullName evidence="9">FAD/NAD(P)-binding domain-containing protein</fullName>
    </recommendedName>
</protein>
<gene>
    <name evidence="7" type="ORF">B0H65DRAFT_553658</name>
</gene>
<dbReference type="InterPro" id="IPR000960">
    <property type="entry name" value="Flavin_mOase"/>
</dbReference>
<evidence type="ECO:0000256" key="2">
    <source>
        <dbReference type="ARBA" id="ARBA00022630"/>
    </source>
</evidence>
<dbReference type="GO" id="GO:0050660">
    <property type="term" value="F:flavin adenine dinucleotide binding"/>
    <property type="evidence" value="ECO:0007669"/>
    <property type="project" value="InterPro"/>
</dbReference>
<evidence type="ECO:0000256" key="4">
    <source>
        <dbReference type="ARBA" id="ARBA00022857"/>
    </source>
</evidence>
<evidence type="ECO:0000313" key="7">
    <source>
        <dbReference type="EMBL" id="KAK3334310.1"/>
    </source>
</evidence>
<evidence type="ECO:0000313" key="8">
    <source>
        <dbReference type="Proteomes" id="UP001278500"/>
    </source>
</evidence>
<reference evidence="7" key="2">
    <citation type="submission" date="2023-06" db="EMBL/GenBank/DDBJ databases">
        <authorList>
            <consortium name="Lawrence Berkeley National Laboratory"/>
            <person name="Haridas S."/>
            <person name="Hensen N."/>
            <person name="Bonometti L."/>
            <person name="Westerberg I."/>
            <person name="Brannstrom I.O."/>
            <person name="Guillou S."/>
            <person name="Cros-Aarteil S."/>
            <person name="Calhoun S."/>
            <person name="Kuo A."/>
            <person name="Mondo S."/>
            <person name="Pangilinan J."/>
            <person name="Riley R."/>
            <person name="Labutti K."/>
            <person name="Andreopoulos B."/>
            <person name="Lipzen A."/>
            <person name="Chen C."/>
            <person name="Yanf M."/>
            <person name="Daum C."/>
            <person name="Ng V."/>
            <person name="Clum A."/>
            <person name="Steindorff A."/>
            <person name="Ohm R."/>
            <person name="Martin F."/>
            <person name="Silar P."/>
            <person name="Natvig D."/>
            <person name="Lalanne C."/>
            <person name="Gautier V."/>
            <person name="Ament-Velasquez S.L."/>
            <person name="Kruys A."/>
            <person name="Hutchinson M.I."/>
            <person name="Powell A.J."/>
            <person name="Barry K."/>
            <person name="Miller A.N."/>
            <person name="Grigoriev I.V."/>
            <person name="Debuchy R."/>
            <person name="Gladieux P."/>
            <person name="Thoren M.H."/>
            <person name="Johannesson H."/>
        </authorList>
    </citation>
    <scope>NUCLEOTIDE SEQUENCE</scope>
    <source>
        <strain evidence="7">CBS 560.94</strain>
    </source>
</reference>
<dbReference type="AlphaFoldDB" id="A0AAE0MJB7"/>
<sequence length="670" mass="76008">MRVAVIGGGPSGLVTLKYLLTAHQFLGVEPIEAHLFEGDDAVGGTFYARTYEDAELVSSTQLTTFSDFRASKNDGDFMSAKRYVQYLNEYCTHFNLWPNIHLNTRVDSVTRTLKGNKHVVTYTSKTTGETTSEWECDAIAVCSGLHVTPHIPDIPGIEHVPVKMHSSQFKEKKQFGVDKTVMILGSGETGSDLSWMAVTSQTKRVVMCHRSGFHFAPKRNLSPVLFRILGRKSSGELTVPLDNARASLFDTAYVHPLLRNHTALWTFYNVYVRTFLWLNTGTPEGLDQVVGEPDPHKNHVSRIFFNKSSNAAPYISYPYKHLQPSPTPPTFLSRIRSALIGSTLKDTGGRYIDLAPWPQSISSQGIVTFQNNHRPEWERMRQQTIKPDIVIFCTGYNQEYPFFSAHNSSLGRKHGSKAAKRRYAVSHTERDVRGIWNRNDPSVGFIGFLRPSLGAIPPLAEMQAQLWILQLLAPHRIPRQLDPKDEEHYRLHNPADSRVKYGIDHESYVYQLGLDMDSAMGFSEILKRGLWERALWKRGGDAWKNGTGWKLPLVWGLGANYNVKFRMKGPWRWEGAEEVMETELWMMIKRRRWFWEHFCLSLLPMMIFGPVSLVVWGYASVVGLLLGVDFTRQEKQEGMKGEMPGMGSKKALGGGVEGKWMREKLPLAEL</sequence>
<keyword evidence="6" id="KW-0472">Membrane</keyword>
<keyword evidence="2" id="KW-0285">Flavoprotein</keyword>
<dbReference type="Gene3D" id="3.50.50.60">
    <property type="entry name" value="FAD/NAD(P)-binding domain"/>
    <property type="match status" value="1"/>
</dbReference>
<keyword evidence="5" id="KW-0560">Oxidoreductase</keyword>
<evidence type="ECO:0008006" key="9">
    <source>
        <dbReference type="Google" id="ProtNLM"/>
    </source>
</evidence>
<proteinExistence type="inferred from homology"/>
<dbReference type="Proteomes" id="UP001278500">
    <property type="component" value="Unassembled WGS sequence"/>
</dbReference>
<evidence type="ECO:0000256" key="6">
    <source>
        <dbReference type="SAM" id="Phobius"/>
    </source>
</evidence>
<reference evidence="7" key="1">
    <citation type="journal article" date="2023" name="Mol. Phylogenet. Evol.">
        <title>Genome-scale phylogeny and comparative genomics of the fungal order Sordariales.</title>
        <authorList>
            <person name="Hensen N."/>
            <person name="Bonometti L."/>
            <person name="Westerberg I."/>
            <person name="Brannstrom I.O."/>
            <person name="Guillou S."/>
            <person name="Cros-Aarteil S."/>
            <person name="Calhoun S."/>
            <person name="Haridas S."/>
            <person name="Kuo A."/>
            <person name="Mondo S."/>
            <person name="Pangilinan J."/>
            <person name="Riley R."/>
            <person name="LaButti K."/>
            <person name="Andreopoulos B."/>
            <person name="Lipzen A."/>
            <person name="Chen C."/>
            <person name="Yan M."/>
            <person name="Daum C."/>
            <person name="Ng V."/>
            <person name="Clum A."/>
            <person name="Steindorff A."/>
            <person name="Ohm R.A."/>
            <person name="Martin F."/>
            <person name="Silar P."/>
            <person name="Natvig D.O."/>
            <person name="Lalanne C."/>
            <person name="Gautier V."/>
            <person name="Ament-Velasquez S.L."/>
            <person name="Kruys A."/>
            <person name="Hutchinson M.I."/>
            <person name="Powell A.J."/>
            <person name="Barry K."/>
            <person name="Miller A.N."/>
            <person name="Grigoriev I.V."/>
            <person name="Debuchy R."/>
            <person name="Gladieux P."/>
            <person name="Hiltunen Thoren M."/>
            <person name="Johannesson H."/>
        </authorList>
    </citation>
    <scope>NUCLEOTIDE SEQUENCE</scope>
    <source>
        <strain evidence="7">CBS 560.94</strain>
    </source>
</reference>
<dbReference type="PIRSF" id="PIRSF000332">
    <property type="entry name" value="FMO"/>
    <property type="match status" value="1"/>
</dbReference>
<dbReference type="GO" id="GO:0050661">
    <property type="term" value="F:NADP binding"/>
    <property type="evidence" value="ECO:0007669"/>
    <property type="project" value="InterPro"/>
</dbReference>
<keyword evidence="6" id="KW-1133">Transmembrane helix</keyword>
<dbReference type="GeneID" id="87867137"/>
<name>A0AAE0MJB7_9PEZI</name>
<comment type="similarity">
    <text evidence="1">Belongs to the FMO family.</text>
</comment>
<evidence type="ECO:0000256" key="1">
    <source>
        <dbReference type="ARBA" id="ARBA00009183"/>
    </source>
</evidence>
<dbReference type="SUPFAM" id="SSF51905">
    <property type="entry name" value="FAD/NAD(P)-binding domain"/>
    <property type="match status" value="1"/>
</dbReference>
<dbReference type="InterPro" id="IPR036188">
    <property type="entry name" value="FAD/NAD-bd_sf"/>
</dbReference>
<dbReference type="InterPro" id="IPR020946">
    <property type="entry name" value="Flavin_mOase-like"/>
</dbReference>
<evidence type="ECO:0000256" key="5">
    <source>
        <dbReference type="ARBA" id="ARBA00023002"/>
    </source>
</evidence>
<dbReference type="GO" id="GO:0004499">
    <property type="term" value="F:N,N-dimethylaniline monooxygenase activity"/>
    <property type="evidence" value="ECO:0007669"/>
    <property type="project" value="InterPro"/>
</dbReference>
<keyword evidence="3" id="KW-0274">FAD</keyword>
<comment type="caution">
    <text evidence="7">The sequence shown here is derived from an EMBL/GenBank/DDBJ whole genome shotgun (WGS) entry which is preliminary data.</text>
</comment>
<dbReference type="Pfam" id="PF00743">
    <property type="entry name" value="FMO-like"/>
    <property type="match status" value="1"/>
</dbReference>
<keyword evidence="8" id="KW-1185">Reference proteome</keyword>
<dbReference type="EMBL" id="JAUEPP010000011">
    <property type="protein sequence ID" value="KAK3334310.1"/>
    <property type="molecule type" value="Genomic_DNA"/>
</dbReference>
<keyword evidence="4" id="KW-0521">NADP</keyword>
<feature type="transmembrane region" description="Helical" evidence="6">
    <location>
        <begin position="607"/>
        <end position="630"/>
    </location>
</feature>
<dbReference type="RefSeq" id="XP_062676476.1">
    <property type="nucleotide sequence ID" value="XM_062829983.1"/>
</dbReference>
<organism evidence="7 8">
    <name type="scientific">Neurospora tetraspora</name>
    <dbReference type="NCBI Taxonomy" id="94610"/>
    <lineage>
        <taxon>Eukaryota</taxon>
        <taxon>Fungi</taxon>
        <taxon>Dikarya</taxon>
        <taxon>Ascomycota</taxon>
        <taxon>Pezizomycotina</taxon>
        <taxon>Sordariomycetes</taxon>
        <taxon>Sordariomycetidae</taxon>
        <taxon>Sordariales</taxon>
        <taxon>Sordariaceae</taxon>
        <taxon>Neurospora</taxon>
    </lineage>
</organism>
<dbReference type="PANTHER" id="PTHR23023">
    <property type="entry name" value="DIMETHYLANILINE MONOOXYGENASE"/>
    <property type="match status" value="1"/>
</dbReference>
<evidence type="ECO:0000256" key="3">
    <source>
        <dbReference type="ARBA" id="ARBA00022827"/>
    </source>
</evidence>
<dbReference type="InterPro" id="IPR050346">
    <property type="entry name" value="FMO-like"/>
</dbReference>
<accession>A0AAE0MJB7</accession>
<keyword evidence="6" id="KW-0812">Transmembrane</keyword>
<dbReference type="PRINTS" id="PR00370">
    <property type="entry name" value="FMOXYGENASE"/>
</dbReference>